<proteinExistence type="inferred from homology"/>
<dbReference type="Pfam" id="PF00106">
    <property type="entry name" value="adh_short"/>
    <property type="match status" value="1"/>
</dbReference>
<accession>D6X0B2</accession>
<dbReference type="AlphaFoldDB" id="D6X0B2"/>
<dbReference type="PRINTS" id="PR00080">
    <property type="entry name" value="SDRFAMILY"/>
</dbReference>
<dbReference type="PhylomeDB" id="D6X0B2"/>
<dbReference type="PRINTS" id="PR00081">
    <property type="entry name" value="GDHRDH"/>
</dbReference>
<dbReference type="HOGENOM" id="CLU_010194_44_5_1"/>
<dbReference type="SUPFAM" id="SSF51735">
    <property type="entry name" value="NAD(P)-binding Rossmann-fold domains"/>
    <property type="match status" value="1"/>
</dbReference>
<dbReference type="InParanoid" id="D6X0B2"/>
<comment type="similarity">
    <text evidence="2">Belongs to the short-chain dehydrogenases/reductases (SDR) family.</text>
</comment>
<keyword evidence="1" id="KW-0560">Oxidoreductase</keyword>
<name>D6X0B2_TRICA</name>
<dbReference type="PANTHER" id="PTHR43157:SF31">
    <property type="entry name" value="PHOSPHATIDYLINOSITOL-GLYCAN BIOSYNTHESIS CLASS F PROTEIN"/>
    <property type="match status" value="1"/>
</dbReference>
<protein>
    <submittedName>
        <fullName evidence="3">WW domain-containing oxidoreductase-like Protein</fullName>
    </submittedName>
</protein>
<evidence type="ECO:0000313" key="4">
    <source>
        <dbReference type="Proteomes" id="UP000007266"/>
    </source>
</evidence>
<reference evidence="3 4" key="1">
    <citation type="journal article" date="2008" name="Nature">
        <title>The genome of the model beetle and pest Tribolium castaneum.</title>
        <authorList>
            <consortium name="Tribolium Genome Sequencing Consortium"/>
            <person name="Richards S."/>
            <person name="Gibbs R.A."/>
            <person name="Weinstock G.M."/>
            <person name="Brown S.J."/>
            <person name="Denell R."/>
            <person name="Beeman R.W."/>
            <person name="Gibbs R."/>
            <person name="Beeman R.W."/>
            <person name="Brown S.J."/>
            <person name="Bucher G."/>
            <person name="Friedrich M."/>
            <person name="Grimmelikhuijzen C.J."/>
            <person name="Klingler M."/>
            <person name="Lorenzen M."/>
            <person name="Richards S."/>
            <person name="Roth S."/>
            <person name="Schroder R."/>
            <person name="Tautz D."/>
            <person name="Zdobnov E.M."/>
            <person name="Muzny D."/>
            <person name="Gibbs R.A."/>
            <person name="Weinstock G.M."/>
            <person name="Attaway T."/>
            <person name="Bell S."/>
            <person name="Buhay C.J."/>
            <person name="Chandrabose M.N."/>
            <person name="Chavez D."/>
            <person name="Clerk-Blankenburg K.P."/>
            <person name="Cree A."/>
            <person name="Dao M."/>
            <person name="Davis C."/>
            <person name="Chacko J."/>
            <person name="Dinh H."/>
            <person name="Dugan-Rocha S."/>
            <person name="Fowler G."/>
            <person name="Garner T.T."/>
            <person name="Garnes J."/>
            <person name="Gnirke A."/>
            <person name="Hawes A."/>
            <person name="Hernandez J."/>
            <person name="Hines S."/>
            <person name="Holder M."/>
            <person name="Hume J."/>
            <person name="Jhangiani S.N."/>
            <person name="Joshi V."/>
            <person name="Khan Z.M."/>
            <person name="Jackson L."/>
            <person name="Kovar C."/>
            <person name="Kowis A."/>
            <person name="Lee S."/>
            <person name="Lewis L.R."/>
            <person name="Margolis J."/>
            <person name="Morgan M."/>
            <person name="Nazareth L.V."/>
            <person name="Nguyen N."/>
            <person name="Okwuonu G."/>
            <person name="Parker D."/>
            <person name="Richards S."/>
            <person name="Ruiz S.J."/>
            <person name="Santibanez J."/>
            <person name="Savard J."/>
            <person name="Scherer S.E."/>
            <person name="Schneider B."/>
            <person name="Sodergren E."/>
            <person name="Tautz D."/>
            <person name="Vattahil S."/>
            <person name="Villasana D."/>
            <person name="White C.S."/>
            <person name="Wright R."/>
            <person name="Park Y."/>
            <person name="Beeman R.W."/>
            <person name="Lord J."/>
            <person name="Oppert B."/>
            <person name="Lorenzen M."/>
            <person name="Brown S."/>
            <person name="Wang L."/>
            <person name="Savard J."/>
            <person name="Tautz D."/>
            <person name="Richards S."/>
            <person name="Weinstock G."/>
            <person name="Gibbs R.A."/>
            <person name="Liu Y."/>
            <person name="Worley K."/>
            <person name="Weinstock G."/>
            <person name="Elsik C.G."/>
            <person name="Reese J.T."/>
            <person name="Elhaik E."/>
            <person name="Landan G."/>
            <person name="Graur D."/>
            <person name="Arensburger P."/>
            <person name="Atkinson P."/>
            <person name="Beeman R.W."/>
            <person name="Beidler J."/>
            <person name="Brown S.J."/>
            <person name="Demuth J.P."/>
            <person name="Drury D.W."/>
            <person name="Du Y.Z."/>
            <person name="Fujiwara H."/>
            <person name="Lorenzen M."/>
            <person name="Maselli V."/>
            <person name="Osanai M."/>
            <person name="Park Y."/>
            <person name="Robertson H.M."/>
            <person name="Tu Z."/>
            <person name="Wang J.J."/>
            <person name="Wang S."/>
            <person name="Richards S."/>
            <person name="Song H."/>
            <person name="Zhang L."/>
            <person name="Sodergren E."/>
            <person name="Werner D."/>
            <person name="Stanke M."/>
            <person name="Morgenstern B."/>
            <person name="Solovyev V."/>
            <person name="Kosarev P."/>
            <person name="Brown G."/>
            <person name="Chen H.C."/>
            <person name="Ermolaeva O."/>
            <person name="Hlavina W."/>
            <person name="Kapustin Y."/>
            <person name="Kiryutin B."/>
            <person name="Kitts P."/>
            <person name="Maglott D."/>
            <person name="Pruitt K."/>
            <person name="Sapojnikov V."/>
            <person name="Souvorov A."/>
            <person name="Mackey A.J."/>
            <person name="Waterhouse R.M."/>
            <person name="Wyder S."/>
            <person name="Zdobnov E.M."/>
            <person name="Zdobnov E.M."/>
            <person name="Wyder S."/>
            <person name="Kriventseva E.V."/>
            <person name="Kadowaki T."/>
            <person name="Bork P."/>
            <person name="Aranda M."/>
            <person name="Bao R."/>
            <person name="Beermann A."/>
            <person name="Berns N."/>
            <person name="Bolognesi R."/>
            <person name="Bonneton F."/>
            <person name="Bopp D."/>
            <person name="Brown S.J."/>
            <person name="Bucher G."/>
            <person name="Butts T."/>
            <person name="Chaumot A."/>
            <person name="Denell R.E."/>
            <person name="Ferrier D.E."/>
            <person name="Friedrich M."/>
            <person name="Gordon C.M."/>
            <person name="Jindra M."/>
            <person name="Klingler M."/>
            <person name="Lan Q."/>
            <person name="Lattorff H.M."/>
            <person name="Laudet V."/>
            <person name="von Levetsow C."/>
            <person name="Liu Z."/>
            <person name="Lutz R."/>
            <person name="Lynch J.A."/>
            <person name="da Fonseca R.N."/>
            <person name="Posnien N."/>
            <person name="Reuter R."/>
            <person name="Roth S."/>
            <person name="Savard J."/>
            <person name="Schinko J.B."/>
            <person name="Schmitt C."/>
            <person name="Schoppmeier M."/>
            <person name="Schroder R."/>
            <person name="Shippy T.D."/>
            <person name="Simonnet F."/>
            <person name="Marques-Souza H."/>
            <person name="Tautz D."/>
            <person name="Tomoyasu Y."/>
            <person name="Trauner J."/>
            <person name="Van der Zee M."/>
            <person name="Vervoort M."/>
            <person name="Wittkopp N."/>
            <person name="Wimmer E.A."/>
            <person name="Yang X."/>
            <person name="Jones A.K."/>
            <person name="Sattelle D.B."/>
            <person name="Ebert P.R."/>
            <person name="Nelson D."/>
            <person name="Scott J.G."/>
            <person name="Beeman R.W."/>
            <person name="Muthukrishnan S."/>
            <person name="Kramer K.J."/>
            <person name="Arakane Y."/>
            <person name="Beeman R.W."/>
            <person name="Zhu Q."/>
            <person name="Hogenkamp D."/>
            <person name="Dixit R."/>
            <person name="Oppert B."/>
            <person name="Jiang H."/>
            <person name="Zou Z."/>
            <person name="Marshall J."/>
            <person name="Elpidina E."/>
            <person name="Vinokurov K."/>
            <person name="Oppert C."/>
            <person name="Zou Z."/>
            <person name="Evans J."/>
            <person name="Lu Z."/>
            <person name="Zhao P."/>
            <person name="Sumathipala N."/>
            <person name="Altincicek B."/>
            <person name="Vilcinskas A."/>
            <person name="Williams M."/>
            <person name="Hultmark D."/>
            <person name="Hetru C."/>
            <person name="Jiang H."/>
            <person name="Grimmelikhuijzen C.J."/>
            <person name="Hauser F."/>
            <person name="Cazzamali G."/>
            <person name="Williamson M."/>
            <person name="Park Y."/>
            <person name="Li B."/>
            <person name="Tanaka Y."/>
            <person name="Predel R."/>
            <person name="Neupert S."/>
            <person name="Schachtner J."/>
            <person name="Verleyen P."/>
            <person name="Raible F."/>
            <person name="Bork P."/>
            <person name="Friedrich M."/>
            <person name="Walden K.K."/>
            <person name="Robertson H.M."/>
            <person name="Angeli S."/>
            <person name="Foret S."/>
            <person name="Bucher G."/>
            <person name="Schuetz S."/>
            <person name="Maleszka R."/>
            <person name="Wimmer E.A."/>
            <person name="Beeman R.W."/>
            <person name="Lorenzen M."/>
            <person name="Tomoyasu Y."/>
            <person name="Miller S.C."/>
            <person name="Grossmann D."/>
            <person name="Bucher G."/>
        </authorList>
    </citation>
    <scope>NUCLEOTIDE SEQUENCE [LARGE SCALE GENOMIC DNA]</scope>
    <source>
        <strain evidence="3 4">Georgia GA2</strain>
    </source>
</reference>
<reference evidence="3 4" key="2">
    <citation type="journal article" date="2010" name="Nucleic Acids Res.">
        <title>BeetleBase in 2010: revisions to provide comprehensive genomic information for Tribolium castaneum.</title>
        <authorList>
            <person name="Kim H.S."/>
            <person name="Murphy T."/>
            <person name="Xia J."/>
            <person name="Caragea D."/>
            <person name="Park Y."/>
            <person name="Beeman R.W."/>
            <person name="Lorenzen M.D."/>
            <person name="Butcher S."/>
            <person name="Manak J.R."/>
            <person name="Brown S.J."/>
        </authorList>
    </citation>
    <scope>GENOME REANNOTATION</scope>
    <source>
        <strain evidence="3 4">Georgia GA2</strain>
    </source>
</reference>
<evidence type="ECO:0000256" key="1">
    <source>
        <dbReference type="ARBA" id="ARBA00023002"/>
    </source>
</evidence>
<dbReference type="Proteomes" id="UP000007266">
    <property type="component" value="Linkage group 9"/>
</dbReference>
<evidence type="ECO:0000313" key="3">
    <source>
        <dbReference type="EMBL" id="EFA10519.1"/>
    </source>
</evidence>
<dbReference type="Gene3D" id="3.40.50.720">
    <property type="entry name" value="NAD(P)-binding Rossmann-like Domain"/>
    <property type="match status" value="1"/>
</dbReference>
<gene>
    <name evidence="3" type="primary">AUGUSTUS-3.0.2_12771</name>
    <name evidence="3" type="ORF">TcasGA2_TC012771</name>
</gene>
<dbReference type="PANTHER" id="PTHR43157">
    <property type="entry name" value="PHOSPHATIDYLINOSITOL-GLYCAN BIOSYNTHESIS CLASS F PROTEIN-RELATED"/>
    <property type="match status" value="1"/>
</dbReference>
<dbReference type="GO" id="GO:0016491">
    <property type="term" value="F:oxidoreductase activity"/>
    <property type="evidence" value="ECO:0007669"/>
    <property type="project" value="UniProtKB-KW"/>
</dbReference>
<evidence type="ECO:0000256" key="2">
    <source>
        <dbReference type="RuleBase" id="RU000363"/>
    </source>
</evidence>
<dbReference type="eggNOG" id="KOG1208">
    <property type="taxonomic scope" value="Eukaryota"/>
</dbReference>
<keyword evidence="4" id="KW-1185">Reference proteome</keyword>
<dbReference type="InterPro" id="IPR002347">
    <property type="entry name" value="SDR_fam"/>
</dbReference>
<organism evidence="3 4">
    <name type="scientific">Tribolium castaneum</name>
    <name type="common">Red flour beetle</name>
    <dbReference type="NCBI Taxonomy" id="7070"/>
    <lineage>
        <taxon>Eukaryota</taxon>
        <taxon>Metazoa</taxon>
        <taxon>Ecdysozoa</taxon>
        <taxon>Arthropoda</taxon>
        <taxon>Hexapoda</taxon>
        <taxon>Insecta</taxon>
        <taxon>Pterygota</taxon>
        <taxon>Neoptera</taxon>
        <taxon>Endopterygota</taxon>
        <taxon>Coleoptera</taxon>
        <taxon>Polyphaga</taxon>
        <taxon>Cucujiformia</taxon>
        <taxon>Tenebrionidae</taxon>
        <taxon>Tenebrionidae incertae sedis</taxon>
        <taxon>Tribolium</taxon>
    </lineage>
</organism>
<dbReference type="InterPro" id="IPR036291">
    <property type="entry name" value="NAD(P)-bd_dom_sf"/>
</dbReference>
<sequence length="243" mass="27107">MIKHCPTFCTCRDKNRAEKARLRIINETGNENIHVKIIDLGSFESVKNFAKKISESENRLDILVNNAGVLAQGHKTTPNGHPLIMQVNYYSAFLLTKLLLDLLKKTKSRVVNVSSNGAGMALLFNLSKLNRHMTDGVDYFNSKLCNVLFTQELAKKLDGTQVTAYSDHPGITKTQIFETTPTSSWPKTPIYLRLAKRGPKVWFIAQLPKTWSRSAATTLSIAAKFGPILRQGAENCGNGPKRF</sequence>
<dbReference type="EMBL" id="KQ971372">
    <property type="protein sequence ID" value="EFA10519.1"/>
    <property type="molecule type" value="Genomic_DNA"/>
</dbReference>
<dbReference type="STRING" id="7070.D6X0B2"/>